<feature type="domain" description="Response regulatory" evidence="7">
    <location>
        <begin position="1"/>
        <end position="68"/>
    </location>
</feature>
<dbReference type="InterPro" id="IPR039420">
    <property type="entry name" value="WalR-like"/>
</dbReference>
<dbReference type="RefSeq" id="WP_058640243.1">
    <property type="nucleotide sequence ID" value="NZ_LDSL01000011.1"/>
</dbReference>
<dbReference type="SUPFAM" id="SSF52172">
    <property type="entry name" value="CheY-like"/>
    <property type="match status" value="1"/>
</dbReference>
<organism evidence="9 10">
    <name type="scientific">Pseudacidovorax intermedius</name>
    <dbReference type="NCBI Taxonomy" id="433924"/>
    <lineage>
        <taxon>Bacteria</taxon>
        <taxon>Pseudomonadati</taxon>
        <taxon>Pseudomonadota</taxon>
        <taxon>Betaproteobacteria</taxon>
        <taxon>Burkholderiales</taxon>
        <taxon>Comamonadaceae</taxon>
        <taxon>Pseudacidovorax</taxon>
    </lineage>
</organism>
<evidence type="ECO:0000256" key="2">
    <source>
        <dbReference type="ARBA" id="ARBA00023012"/>
    </source>
</evidence>
<dbReference type="AlphaFoldDB" id="A0A147HBW6"/>
<dbReference type="InterPro" id="IPR011006">
    <property type="entry name" value="CheY-like_superfamily"/>
</dbReference>
<dbReference type="PATRIC" id="fig|433924.3.peg.284"/>
<sequence length="193" mass="21275">LDWMLPDGTGGDVLDWLRHRPGVQPPAIVLTTLADEAQVVDGLNSGADDYLIKPARPAELLARISALVRRTRSRGPQVLSLGGYRVDLLQHRIAFDGRSAELTQKEFDLAVYLFQNPHVLLSREHLLNRVWGKTADVTTRTVDTHISRLRRKLALDGDGPLKLTPVYGRGYRLDAESGTGEDDLPEGGAEVAH</sequence>
<comment type="caution">
    <text evidence="9">The sequence shown here is derived from an EMBL/GenBank/DDBJ whole genome shotgun (WGS) entry which is preliminary data.</text>
</comment>
<keyword evidence="3 5" id="KW-0238">DNA-binding</keyword>
<dbReference type="EMBL" id="LDSL01000011">
    <property type="protein sequence ID" value="KTT27545.1"/>
    <property type="molecule type" value="Genomic_DNA"/>
</dbReference>
<evidence type="ECO:0000313" key="10">
    <source>
        <dbReference type="Proteomes" id="UP000072741"/>
    </source>
</evidence>
<evidence type="ECO:0000256" key="1">
    <source>
        <dbReference type="ARBA" id="ARBA00022553"/>
    </source>
</evidence>
<feature type="domain" description="OmpR/PhoB-type" evidence="8">
    <location>
        <begin position="76"/>
        <end position="175"/>
    </location>
</feature>
<gene>
    <name evidence="9" type="ORF">NS331_01415</name>
</gene>
<dbReference type="Pfam" id="PF00072">
    <property type="entry name" value="Response_reg"/>
    <property type="match status" value="1"/>
</dbReference>
<dbReference type="Gene3D" id="3.40.50.2300">
    <property type="match status" value="1"/>
</dbReference>
<evidence type="ECO:0000259" key="7">
    <source>
        <dbReference type="PROSITE" id="PS50110"/>
    </source>
</evidence>
<dbReference type="InterPro" id="IPR001789">
    <property type="entry name" value="Sig_transdc_resp-reg_receiver"/>
</dbReference>
<evidence type="ECO:0000313" key="9">
    <source>
        <dbReference type="EMBL" id="KTT27545.1"/>
    </source>
</evidence>
<proteinExistence type="predicted"/>
<feature type="modified residue" description="4-aspartylphosphate" evidence="4">
    <location>
        <position position="2"/>
    </location>
</feature>
<dbReference type="CDD" id="cd00383">
    <property type="entry name" value="trans_reg_C"/>
    <property type="match status" value="1"/>
</dbReference>
<evidence type="ECO:0000256" key="4">
    <source>
        <dbReference type="PROSITE-ProRule" id="PRU00169"/>
    </source>
</evidence>
<dbReference type="PROSITE" id="PS51755">
    <property type="entry name" value="OMPR_PHOB"/>
    <property type="match status" value="1"/>
</dbReference>
<dbReference type="GO" id="GO:0032993">
    <property type="term" value="C:protein-DNA complex"/>
    <property type="evidence" value="ECO:0007669"/>
    <property type="project" value="TreeGrafter"/>
</dbReference>
<dbReference type="Pfam" id="PF00486">
    <property type="entry name" value="Trans_reg_C"/>
    <property type="match status" value="1"/>
</dbReference>
<keyword evidence="2" id="KW-0902">Two-component regulatory system</keyword>
<dbReference type="InterPro" id="IPR016032">
    <property type="entry name" value="Sig_transdc_resp-reg_C-effctor"/>
</dbReference>
<dbReference type="InterPro" id="IPR036388">
    <property type="entry name" value="WH-like_DNA-bd_sf"/>
</dbReference>
<name>A0A147HBW6_9BURK</name>
<feature type="DNA-binding region" description="OmpR/PhoB-type" evidence="5">
    <location>
        <begin position="76"/>
        <end position="175"/>
    </location>
</feature>
<evidence type="ECO:0000256" key="6">
    <source>
        <dbReference type="SAM" id="MobiDB-lite"/>
    </source>
</evidence>
<dbReference type="PROSITE" id="PS50110">
    <property type="entry name" value="RESPONSE_REGULATORY"/>
    <property type="match status" value="1"/>
</dbReference>
<keyword evidence="10" id="KW-1185">Reference proteome</keyword>
<reference evidence="9 10" key="1">
    <citation type="journal article" date="2016" name="Front. Microbiol.">
        <title>Genomic Resource of Rice Seed Associated Bacteria.</title>
        <authorList>
            <person name="Midha S."/>
            <person name="Bansal K."/>
            <person name="Sharma S."/>
            <person name="Kumar N."/>
            <person name="Patil P.P."/>
            <person name="Chaudhry V."/>
            <person name="Patil P.B."/>
        </authorList>
    </citation>
    <scope>NUCLEOTIDE SEQUENCE [LARGE SCALE GENOMIC DNA]</scope>
    <source>
        <strain evidence="9 10">NS331</strain>
    </source>
</reference>
<keyword evidence="1 4" id="KW-0597">Phosphoprotein</keyword>
<protein>
    <submittedName>
        <fullName evidence="9">Transcriptional regulator</fullName>
    </submittedName>
</protein>
<evidence type="ECO:0000259" key="8">
    <source>
        <dbReference type="PROSITE" id="PS51755"/>
    </source>
</evidence>
<dbReference type="Proteomes" id="UP000072741">
    <property type="component" value="Unassembled WGS sequence"/>
</dbReference>
<dbReference type="GO" id="GO:0000156">
    <property type="term" value="F:phosphorelay response regulator activity"/>
    <property type="evidence" value="ECO:0007669"/>
    <property type="project" value="TreeGrafter"/>
</dbReference>
<feature type="non-terminal residue" evidence="9">
    <location>
        <position position="1"/>
    </location>
</feature>
<dbReference type="OrthoDB" id="9802426at2"/>
<evidence type="ECO:0000256" key="3">
    <source>
        <dbReference type="ARBA" id="ARBA00023125"/>
    </source>
</evidence>
<dbReference type="GO" id="GO:0000976">
    <property type="term" value="F:transcription cis-regulatory region binding"/>
    <property type="evidence" value="ECO:0007669"/>
    <property type="project" value="TreeGrafter"/>
</dbReference>
<evidence type="ECO:0000256" key="5">
    <source>
        <dbReference type="PROSITE-ProRule" id="PRU01091"/>
    </source>
</evidence>
<dbReference type="GO" id="GO:0006355">
    <property type="term" value="P:regulation of DNA-templated transcription"/>
    <property type="evidence" value="ECO:0007669"/>
    <property type="project" value="InterPro"/>
</dbReference>
<dbReference type="SMART" id="SM00862">
    <property type="entry name" value="Trans_reg_C"/>
    <property type="match status" value="1"/>
</dbReference>
<dbReference type="Gene3D" id="1.10.10.10">
    <property type="entry name" value="Winged helix-like DNA-binding domain superfamily/Winged helix DNA-binding domain"/>
    <property type="match status" value="1"/>
</dbReference>
<dbReference type="InterPro" id="IPR001867">
    <property type="entry name" value="OmpR/PhoB-type_DNA-bd"/>
</dbReference>
<dbReference type="GO" id="GO:0005829">
    <property type="term" value="C:cytosol"/>
    <property type="evidence" value="ECO:0007669"/>
    <property type="project" value="TreeGrafter"/>
</dbReference>
<dbReference type="PANTHER" id="PTHR48111">
    <property type="entry name" value="REGULATOR OF RPOS"/>
    <property type="match status" value="1"/>
</dbReference>
<accession>A0A147HBW6</accession>
<dbReference type="SUPFAM" id="SSF46894">
    <property type="entry name" value="C-terminal effector domain of the bipartite response regulators"/>
    <property type="match status" value="1"/>
</dbReference>
<dbReference type="PANTHER" id="PTHR48111:SF40">
    <property type="entry name" value="PHOSPHATE REGULON TRANSCRIPTIONAL REGULATORY PROTEIN PHOB"/>
    <property type="match status" value="1"/>
</dbReference>
<feature type="region of interest" description="Disordered" evidence="6">
    <location>
        <begin position="174"/>
        <end position="193"/>
    </location>
</feature>